<dbReference type="EMBL" id="CAJPVI010000002">
    <property type="protein sequence ID" value="CAG2131621.1"/>
    <property type="molecule type" value="Genomic_DNA"/>
</dbReference>
<feature type="domain" description="DUF1254" evidence="2">
    <location>
        <begin position="57"/>
        <end position="186"/>
    </location>
</feature>
<name>A0ABM8TAD6_9BURK</name>
<dbReference type="Gene3D" id="2.60.40.1610">
    <property type="entry name" value="Domain of unknown function DUF1254"/>
    <property type="match status" value="1"/>
</dbReference>
<feature type="domain" description="DUF1214" evidence="1">
    <location>
        <begin position="314"/>
        <end position="424"/>
    </location>
</feature>
<reference evidence="3 4" key="1">
    <citation type="submission" date="2021-03" db="EMBL/GenBank/DDBJ databases">
        <authorList>
            <person name="Peeters C."/>
        </authorList>
    </citation>
    <scope>NUCLEOTIDE SEQUENCE [LARGE SCALE GENOMIC DNA]</scope>
    <source>
        <strain evidence="3 4">LMG 26411</strain>
    </source>
</reference>
<protein>
    <recommendedName>
        <fullName evidence="5">DUF1254 domain-containing protein</fullName>
    </recommendedName>
</protein>
<gene>
    <name evidence="3" type="ORF">LMG26411_00428</name>
</gene>
<dbReference type="InterPro" id="IPR010679">
    <property type="entry name" value="DUF1254"/>
</dbReference>
<evidence type="ECO:0000259" key="2">
    <source>
        <dbReference type="Pfam" id="PF06863"/>
    </source>
</evidence>
<sequence length="442" mass="48269">MNAPRTPASDQAALLRDAVVYTYPLYEMARMRAATCPRRRTDGTFAGDTPDNTLRWVNQLFHSRALLGPQHRQVVTPNNDTLYTNAWLDLSEGPVCISVPDTAGRYYVLGLLDAYTNPFGGIGSRTTGTGTGRYLLHGPRWQGEIPSGMQAVQCPTNAIWMIGRWLVDGEADLPTVHRLQDAVSLTRLDGTPAARAFDVGMQPGERASDPVRFAAVVNRMLRDNPPPAEQAEHVARFAAVGIGAECDAGTMDDAQRQALSAALAALDAELAAPIPSDLGGGWSLPVELLSTFGERYLERALVARNYIGALGMEEAMYLIADCDGDGQPLDGRASYELVFPANGLPQVDAFWSLTLYRKSDCMLVENPLCRYSLGDRSPALRYEADGSLRLLLGSRAPDTPSMQGNWLPAPDEPFYVALRLYVPRKAHLDKTFAYPPIRRVSA</sequence>
<dbReference type="SUPFAM" id="SSF160935">
    <property type="entry name" value="VPA0735-like"/>
    <property type="match status" value="1"/>
</dbReference>
<accession>A0ABM8TAD6</accession>
<dbReference type="Proteomes" id="UP000672657">
    <property type="component" value="Unassembled WGS sequence"/>
</dbReference>
<dbReference type="RefSeq" id="WP_211951665.1">
    <property type="nucleotide sequence ID" value="NZ_CAJPVI010000002.1"/>
</dbReference>
<evidence type="ECO:0000313" key="3">
    <source>
        <dbReference type="EMBL" id="CAG2131621.1"/>
    </source>
</evidence>
<dbReference type="Gene3D" id="2.60.120.600">
    <property type="entry name" value="Domain of unknown function DUF1214, C-terminal domain"/>
    <property type="match status" value="1"/>
</dbReference>
<keyword evidence="4" id="KW-1185">Reference proteome</keyword>
<evidence type="ECO:0000259" key="1">
    <source>
        <dbReference type="Pfam" id="PF06742"/>
    </source>
</evidence>
<dbReference type="InterPro" id="IPR010621">
    <property type="entry name" value="DUF1214"/>
</dbReference>
<dbReference type="Pfam" id="PF06742">
    <property type="entry name" value="DUF1214"/>
    <property type="match status" value="1"/>
</dbReference>
<evidence type="ECO:0008006" key="5">
    <source>
        <dbReference type="Google" id="ProtNLM"/>
    </source>
</evidence>
<dbReference type="PANTHER" id="PTHR36509:SF2">
    <property type="entry name" value="BLL3101 PROTEIN"/>
    <property type="match status" value="1"/>
</dbReference>
<dbReference type="InterPro" id="IPR037049">
    <property type="entry name" value="DUF1214_C_sf"/>
</dbReference>
<dbReference type="PANTHER" id="PTHR36509">
    <property type="entry name" value="BLL3101 PROTEIN"/>
    <property type="match status" value="1"/>
</dbReference>
<evidence type="ECO:0000313" key="4">
    <source>
        <dbReference type="Proteomes" id="UP000672657"/>
    </source>
</evidence>
<dbReference type="InterPro" id="IPR037050">
    <property type="entry name" value="DUF1254_sf"/>
</dbReference>
<dbReference type="Pfam" id="PF06863">
    <property type="entry name" value="DUF1254"/>
    <property type="match status" value="1"/>
</dbReference>
<proteinExistence type="predicted"/>
<organism evidence="3 4">
    <name type="scientific">Cupriavidus numazuensis</name>
    <dbReference type="NCBI Taxonomy" id="221992"/>
    <lineage>
        <taxon>Bacteria</taxon>
        <taxon>Pseudomonadati</taxon>
        <taxon>Pseudomonadota</taxon>
        <taxon>Betaproteobacteria</taxon>
        <taxon>Burkholderiales</taxon>
        <taxon>Burkholderiaceae</taxon>
        <taxon>Cupriavidus</taxon>
    </lineage>
</organism>
<comment type="caution">
    <text evidence="3">The sequence shown here is derived from an EMBL/GenBank/DDBJ whole genome shotgun (WGS) entry which is preliminary data.</text>
</comment>